<evidence type="ECO:0000313" key="4">
    <source>
        <dbReference type="Proteomes" id="UP001165283"/>
    </source>
</evidence>
<feature type="compositionally biased region" description="Basic and acidic residues" evidence="1">
    <location>
        <begin position="61"/>
        <end position="71"/>
    </location>
</feature>
<keyword evidence="2" id="KW-0472">Membrane</keyword>
<accession>A0ABT1A155</accession>
<keyword evidence="2" id="KW-0812">Transmembrane</keyword>
<evidence type="ECO:0000256" key="1">
    <source>
        <dbReference type="SAM" id="MobiDB-lite"/>
    </source>
</evidence>
<feature type="compositionally biased region" description="Basic and acidic residues" evidence="1">
    <location>
        <begin position="17"/>
        <end position="29"/>
    </location>
</feature>
<name>A0ABT1A155_9PSEU</name>
<proteinExistence type="predicted"/>
<evidence type="ECO:0000256" key="2">
    <source>
        <dbReference type="SAM" id="Phobius"/>
    </source>
</evidence>
<feature type="region of interest" description="Disordered" evidence="1">
    <location>
        <begin position="1"/>
        <end position="71"/>
    </location>
</feature>
<feature type="transmembrane region" description="Helical" evidence="2">
    <location>
        <begin position="86"/>
        <end position="114"/>
    </location>
</feature>
<feature type="transmembrane region" description="Helical" evidence="2">
    <location>
        <begin position="134"/>
        <end position="154"/>
    </location>
</feature>
<reference evidence="3" key="1">
    <citation type="submission" date="2021-04" db="EMBL/GenBank/DDBJ databases">
        <title>Pseudonocardia sp. nov., isolated from sandy soil of mangrove forest.</title>
        <authorList>
            <person name="Zan Z."/>
            <person name="Huang R."/>
            <person name="Liu W."/>
        </authorList>
    </citation>
    <scope>NUCLEOTIDE SEQUENCE</scope>
    <source>
        <strain evidence="3">S2-4</strain>
    </source>
</reference>
<dbReference type="Proteomes" id="UP001165283">
    <property type="component" value="Unassembled WGS sequence"/>
</dbReference>
<feature type="transmembrane region" description="Helical" evidence="2">
    <location>
        <begin position="209"/>
        <end position="231"/>
    </location>
</feature>
<keyword evidence="2" id="KW-1133">Transmembrane helix</keyword>
<feature type="transmembrane region" description="Helical" evidence="2">
    <location>
        <begin position="166"/>
        <end position="189"/>
    </location>
</feature>
<dbReference type="RefSeq" id="WP_252439508.1">
    <property type="nucleotide sequence ID" value="NZ_JAGSOV010000035.1"/>
</dbReference>
<protein>
    <recommendedName>
        <fullName evidence="5">Major facilitator superfamily (MFS) profile domain-containing protein</fullName>
    </recommendedName>
</protein>
<dbReference type="EMBL" id="JAGSOV010000035">
    <property type="protein sequence ID" value="MCO1656624.1"/>
    <property type="molecule type" value="Genomic_DNA"/>
</dbReference>
<evidence type="ECO:0000313" key="3">
    <source>
        <dbReference type="EMBL" id="MCO1656624.1"/>
    </source>
</evidence>
<evidence type="ECO:0008006" key="5">
    <source>
        <dbReference type="Google" id="ProtNLM"/>
    </source>
</evidence>
<gene>
    <name evidence="3" type="ORF">KDL28_16320</name>
</gene>
<keyword evidence="4" id="KW-1185">Reference proteome</keyword>
<sequence>MTEVQESGGRTRWFRRGSGEQHTTDETPRGRWSGRGSHAEEPVTTTGKTDPAAGDTVPVSRDPEIGSRRRAAERARLHDRFGGRKIGAAFFGWLVAVGMTVLLSTIATAIGVAIGSSMGLDPSGADAAPVGLTGAIVLLAVLGVSYFAGGYVAGRLARFDGARNGLLAWVVGLLVTVVAAVTGMVAGAANAELFGSLRLPALPGDPTELTIAGVIALAAVLLVTALAAGLGGRVGEQFHRRVDRAAERP</sequence>
<organism evidence="3 4">
    <name type="scientific">Pseudonocardia humida</name>
    <dbReference type="NCBI Taxonomy" id="2800819"/>
    <lineage>
        <taxon>Bacteria</taxon>
        <taxon>Bacillati</taxon>
        <taxon>Actinomycetota</taxon>
        <taxon>Actinomycetes</taxon>
        <taxon>Pseudonocardiales</taxon>
        <taxon>Pseudonocardiaceae</taxon>
        <taxon>Pseudonocardia</taxon>
    </lineage>
</organism>
<comment type="caution">
    <text evidence="3">The sequence shown here is derived from an EMBL/GenBank/DDBJ whole genome shotgun (WGS) entry which is preliminary data.</text>
</comment>